<evidence type="ECO:0000313" key="11">
    <source>
        <dbReference type="Proteomes" id="UP000679575"/>
    </source>
</evidence>
<evidence type="ECO:0000256" key="1">
    <source>
        <dbReference type="ARBA" id="ARBA00004651"/>
    </source>
</evidence>
<keyword evidence="4 10" id="KW-0808">Transferase</keyword>
<evidence type="ECO:0000256" key="4">
    <source>
        <dbReference type="ARBA" id="ARBA00022679"/>
    </source>
</evidence>
<dbReference type="Proteomes" id="UP000679575">
    <property type="component" value="Chromosome"/>
</dbReference>
<feature type="transmembrane region" description="Helical" evidence="8">
    <location>
        <begin position="175"/>
        <end position="204"/>
    </location>
</feature>
<dbReference type="PANTHER" id="PTHR33908:SF3">
    <property type="entry name" value="UNDECAPRENYL PHOSPHATE-ALPHA-4-AMINO-4-DEOXY-L-ARABINOSE ARABINOSYL TRANSFERASE"/>
    <property type="match status" value="1"/>
</dbReference>
<keyword evidence="3 10" id="KW-0328">Glycosyltransferase</keyword>
<gene>
    <name evidence="10" type="ORF">KDN34_14415</name>
</gene>
<feature type="domain" description="Glycosyltransferase RgtA/B/C/D-like" evidence="9">
    <location>
        <begin position="74"/>
        <end position="210"/>
    </location>
</feature>
<keyword evidence="7 8" id="KW-0472">Membrane</keyword>
<dbReference type="EMBL" id="CP073587">
    <property type="protein sequence ID" value="QUN05377.1"/>
    <property type="molecule type" value="Genomic_DNA"/>
</dbReference>
<evidence type="ECO:0000256" key="2">
    <source>
        <dbReference type="ARBA" id="ARBA00022475"/>
    </source>
</evidence>
<evidence type="ECO:0000313" key="10">
    <source>
        <dbReference type="EMBL" id="QUN05377.1"/>
    </source>
</evidence>
<feature type="transmembrane region" description="Helical" evidence="8">
    <location>
        <begin position="101"/>
        <end position="120"/>
    </location>
</feature>
<feature type="transmembrane region" description="Helical" evidence="8">
    <location>
        <begin position="132"/>
        <end position="163"/>
    </location>
</feature>
<evidence type="ECO:0000256" key="6">
    <source>
        <dbReference type="ARBA" id="ARBA00022989"/>
    </source>
</evidence>
<protein>
    <submittedName>
        <fullName evidence="10">Glycosyltransferase family 39 protein</fullName>
        <ecNumber evidence="10">2.4.-.-</ecNumber>
    </submittedName>
</protein>
<reference evidence="10 11" key="1">
    <citation type="submission" date="2021-04" db="EMBL/GenBank/DDBJ databases">
        <title>Novel species identification of genus Shewanella.</title>
        <authorList>
            <person name="Liu G."/>
        </authorList>
    </citation>
    <scope>NUCLEOTIDE SEQUENCE [LARGE SCALE GENOMIC DNA]</scope>
    <source>
        <strain evidence="10 11">FJAT-54481</strain>
    </source>
</reference>
<dbReference type="Pfam" id="PF13231">
    <property type="entry name" value="PMT_2"/>
    <property type="match status" value="1"/>
</dbReference>
<feature type="transmembrane region" description="Helical" evidence="8">
    <location>
        <begin position="19"/>
        <end position="38"/>
    </location>
</feature>
<dbReference type="RefSeq" id="WP_212594409.1">
    <property type="nucleotide sequence ID" value="NZ_CP073587.1"/>
</dbReference>
<evidence type="ECO:0000256" key="3">
    <source>
        <dbReference type="ARBA" id="ARBA00022676"/>
    </source>
</evidence>
<dbReference type="PANTHER" id="PTHR33908">
    <property type="entry name" value="MANNOSYLTRANSFERASE YKCB-RELATED"/>
    <property type="match status" value="1"/>
</dbReference>
<feature type="transmembrane region" description="Helical" evidence="8">
    <location>
        <begin position="305"/>
        <end position="322"/>
    </location>
</feature>
<sequence>MNNRLTPAPTSVGHISSTAFLWCTLLAALGLIAAHLWLRPLMPVDETRYVSVAWEMWRDHNWLVPHQNGETYAHKPPLLFWLINLAWALFGVSEWPARLSVPLAACINFWLLHLLAKKYYPSSETAARFAPVILLALGGWCFYLPTIMFDLLLSIFVLLWILSCLEFSESGSKKALALAGFAIGMGLLAKGPVMLLYAVPFMLLRRWWQAENSIESKRFAKGCGLAILIGLLLLACWVIPAVIAGGGAYENELIWKQTTGRMVSAFAHARPIYWYLYLLPILLLPLPLLGGVWKSSLFKVTVAKDKALLIYIALIIGCFSLISGKQIHYLCPLMPIIALYVAGKVQPNKFGRSYLLAAASALIAAAIISLPYWASHIFKNIQQPHVYTWVAIAPLLMVAVSLVKFRQEQLTLYVRFLVFPVLITSLLMTVKLPLHQSYDITQAAKEVKILQDQGNTLVFWDKYDNQFQFAGKLYQPIIDLQGDYPERLSWLEAHPQTIVICPINHPSDALLKGAIYSQTYRGRYLLIVKATDFISFMRTQG</sequence>
<accession>A0ABX7YRW0</accession>
<feature type="transmembrane region" description="Helical" evidence="8">
    <location>
        <begin position="272"/>
        <end position="293"/>
    </location>
</feature>
<dbReference type="GO" id="GO:0016757">
    <property type="term" value="F:glycosyltransferase activity"/>
    <property type="evidence" value="ECO:0007669"/>
    <property type="project" value="UniProtKB-KW"/>
</dbReference>
<proteinExistence type="predicted"/>
<organism evidence="10 11">
    <name type="scientific">Shewanella yunxiaonensis</name>
    <dbReference type="NCBI Taxonomy" id="2829809"/>
    <lineage>
        <taxon>Bacteria</taxon>
        <taxon>Pseudomonadati</taxon>
        <taxon>Pseudomonadota</taxon>
        <taxon>Gammaproteobacteria</taxon>
        <taxon>Alteromonadales</taxon>
        <taxon>Shewanellaceae</taxon>
        <taxon>Shewanella</taxon>
    </lineage>
</organism>
<feature type="transmembrane region" description="Helical" evidence="8">
    <location>
        <begin position="355"/>
        <end position="374"/>
    </location>
</feature>
<dbReference type="InterPro" id="IPR050297">
    <property type="entry name" value="LipidA_mod_glycosyltrf_83"/>
</dbReference>
<keyword evidence="6 8" id="KW-1133">Transmembrane helix</keyword>
<evidence type="ECO:0000256" key="7">
    <source>
        <dbReference type="ARBA" id="ARBA00023136"/>
    </source>
</evidence>
<feature type="transmembrane region" description="Helical" evidence="8">
    <location>
        <begin position="412"/>
        <end position="430"/>
    </location>
</feature>
<keyword evidence="5 8" id="KW-0812">Transmembrane</keyword>
<dbReference type="InterPro" id="IPR038731">
    <property type="entry name" value="RgtA/B/C-like"/>
</dbReference>
<keyword evidence="11" id="KW-1185">Reference proteome</keyword>
<comment type="subcellular location">
    <subcellularLocation>
        <location evidence="1">Cell membrane</location>
        <topology evidence="1">Multi-pass membrane protein</topology>
    </subcellularLocation>
</comment>
<dbReference type="EC" id="2.4.-.-" evidence="10"/>
<keyword evidence="2" id="KW-1003">Cell membrane</keyword>
<evidence type="ECO:0000259" key="9">
    <source>
        <dbReference type="Pfam" id="PF13231"/>
    </source>
</evidence>
<feature type="transmembrane region" description="Helical" evidence="8">
    <location>
        <begin position="386"/>
        <end position="405"/>
    </location>
</feature>
<feature type="transmembrane region" description="Helical" evidence="8">
    <location>
        <begin position="225"/>
        <end position="249"/>
    </location>
</feature>
<evidence type="ECO:0000256" key="8">
    <source>
        <dbReference type="SAM" id="Phobius"/>
    </source>
</evidence>
<name>A0ABX7YRW0_9GAMM</name>
<evidence type="ECO:0000256" key="5">
    <source>
        <dbReference type="ARBA" id="ARBA00022692"/>
    </source>
</evidence>